<feature type="transmembrane region" description="Helical" evidence="1">
    <location>
        <begin position="12"/>
        <end position="32"/>
    </location>
</feature>
<keyword evidence="1" id="KW-1133">Transmembrane helix</keyword>
<evidence type="ECO:0000313" key="2">
    <source>
        <dbReference type="EMBL" id="MBB6334741.1"/>
    </source>
</evidence>
<keyword evidence="3" id="KW-1185">Reference proteome</keyword>
<dbReference type="RefSeq" id="WP_184452701.1">
    <property type="nucleotide sequence ID" value="NZ_JACHMK010000001.1"/>
</dbReference>
<protein>
    <submittedName>
        <fullName evidence="2">Uncharacterized protein</fullName>
    </submittedName>
</protein>
<dbReference type="EMBL" id="JACHMK010000001">
    <property type="protein sequence ID" value="MBB6334741.1"/>
    <property type="molecule type" value="Genomic_DNA"/>
</dbReference>
<accession>A0A923E710</accession>
<dbReference type="AlphaFoldDB" id="A0A923E710"/>
<reference evidence="2" key="1">
    <citation type="submission" date="2020-08" db="EMBL/GenBank/DDBJ databases">
        <title>Sequencing the genomes of 1000 actinobacteria strains.</title>
        <authorList>
            <person name="Klenk H.-P."/>
        </authorList>
    </citation>
    <scope>NUCLEOTIDE SEQUENCE</scope>
    <source>
        <strain evidence="2">DSM 10695</strain>
    </source>
</reference>
<sequence length="116" mass="12141">MRAEGSDRRARARIAAVGLNAVSVALIIAVFASTGGLTGAEVGIAGASAVLAQKLLETVFGDQAVRAMTRAARKDLEDRMRAALAEQLGPLRRALPQEQSSTALLESIAQVRGSWL</sequence>
<evidence type="ECO:0000256" key="1">
    <source>
        <dbReference type="SAM" id="Phobius"/>
    </source>
</evidence>
<keyword evidence="1" id="KW-0812">Transmembrane</keyword>
<comment type="caution">
    <text evidence="2">The sequence shown here is derived from an EMBL/GenBank/DDBJ whole genome shotgun (WGS) entry which is preliminary data.</text>
</comment>
<keyword evidence="1" id="KW-0472">Membrane</keyword>
<name>A0A923E710_9ACTO</name>
<organism evidence="2 3">
    <name type="scientific">Schaalia hyovaginalis</name>
    <dbReference type="NCBI Taxonomy" id="29316"/>
    <lineage>
        <taxon>Bacteria</taxon>
        <taxon>Bacillati</taxon>
        <taxon>Actinomycetota</taxon>
        <taxon>Actinomycetes</taxon>
        <taxon>Actinomycetales</taxon>
        <taxon>Actinomycetaceae</taxon>
        <taxon>Schaalia</taxon>
    </lineage>
</organism>
<proteinExistence type="predicted"/>
<gene>
    <name evidence="2" type="ORF">HD592_001306</name>
</gene>
<dbReference type="Proteomes" id="UP000617426">
    <property type="component" value="Unassembled WGS sequence"/>
</dbReference>
<evidence type="ECO:0000313" key="3">
    <source>
        <dbReference type="Proteomes" id="UP000617426"/>
    </source>
</evidence>